<evidence type="ECO:0000259" key="1">
    <source>
        <dbReference type="SMART" id="SM01126"/>
    </source>
</evidence>
<evidence type="ECO:0000313" key="4">
    <source>
        <dbReference type="EMBL" id="CAF3467046.1"/>
    </source>
</evidence>
<gene>
    <name evidence="5" type="ORF">FME351_LOCUS16144</name>
    <name evidence="4" type="ORF">GRG538_LOCUS15371</name>
    <name evidence="3" type="ORF">LUA448_LOCUS10098</name>
    <name evidence="2" type="ORF">TIS948_LOCUS20309</name>
</gene>
<dbReference type="Pfam" id="PF12762">
    <property type="entry name" value="DDE_Tnp_IS1595"/>
    <property type="match status" value="1"/>
</dbReference>
<dbReference type="EMBL" id="CAJNYU010001987">
    <property type="protein sequence ID" value="CAF3490782.1"/>
    <property type="molecule type" value="Genomic_DNA"/>
</dbReference>
<dbReference type="PANTHER" id="PTHR47163">
    <property type="entry name" value="DDE_TNP_IS1595 DOMAIN-CONTAINING PROTEIN"/>
    <property type="match status" value="1"/>
</dbReference>
<reference evidence="2" key="1">
    <citation type="submission" date="2021-02" db="EMBL/GenBank/DDBJ databases">
        <authorList>
            <person name="Nowell W R."/>
        </authorList>
    </citation>
    <scope>NUCLEOTIDE SEQUENCE</scope>
</reference>
<dbReference type="SMART" id="SM01126">
    <property type="entry name" value="DDE_Tnp_IS1595"/>
    <property type="match status" value="1"/>
</dbReference>
<dbReference type="Proteomes" id="UP000663825">
    <property type="component" value="Unassembled WGS sequence"/>
</dbReference>
<dbReference type="AlphaFoldDB" id="A0A817TU99"/>
<protein>
    <recommendedName>
        <fullName evidence="1">ISXO2-like transposase domain-containing protein</fullName>
    </recommendedName>
</protein>
<name>A0A817TU99_9BILA</name>
<dbReference type="EMBL" id="CAJNXB010003522">
    <property type="protein sequence ID" value="CAF3322376.1"/>
    <property type="molecule type" value="Genomic_DNA"/>
</dbReference>
<dbReference type="InterPro" id="IPR024445">
    <property type="entry name" value="Tnp_ISXO2-like"/>
</dbReference>
<evidence type="ECO:0000313" key="6">
    <source>
        <dbReference type="Proteomes" id="UP000663825"/>
    </source>
</evidence>
<evidence type="ECO:0000313" key="3">
    <source>
        <dbReference type="EMBL" id="CAF3322500.1"/>
    </source>
</evidence>
<comment type="caution">
    <text evidence="2">The sequence shown here is derived from an EMBL/GenBank/DDBJ whole genome shotgun (WGS) entry which is preliminary data.</text>
</comment>
<proteinExistence type="predicted"/>
<dbReference type="PANTHER" id="PTHR47163:SF2">
    <property type="entry name" value="SI:DKEY-17M8.2"/>
    <property type="match status" value="1"/>
</dbReference>
<dbReference type="EMBL" id="CAJNYD010001178">
    <property type="protein sequence ID" value="CAF3322500.1"/>
    <property type="molecule type" value="Genomic_DNA"/>
</dbReference>
<dbReference type="Proteomes" id="UP000663872">
    <property type="component" value="Unassembled WGS sequence"/>
</dbReference>
<sequence>MAFTPLLPFDSFTDREWVEHTNTTEKIIEFCQNIGLIPISPTTPCAKQHNNWYMGACARSRDKYLWRCRTCKSTRSIRDGTFFSKSKLELRQVIDLLFYWSQCNDSHEHLRRHCKFASESTIVDWKNFMRDICATYFLLHPPTIGGVGHIVEIDESSWTKRKYNVGRVVNNQWVFGGTDRITHECFAVLVDRRDAATLLPIIYQYILPGTTIHSDQWAAYNNIRNGPHHYIHFTVNHSQNFVDPLTLTHTQNIENMWMCAKMKKKRQMGQHVTLLQTHLTEFMWRRRFGDRPFENMTLSILYLHQNQIEDKGSQGLADGLKENKL</sequence>
<dbReference type="InterPro" id="IPR053164">
    <property type="entry name" value="IS1016-like_transposase"/>
</dbReference>
<dbReference type="Proteomes" id="UP000663833">
    <property type="component" value="Unassembled WGS sequence"/>
</dbReference>
<evidence type="ECO:0000313" key="2">
    <source>
        <dbReference type="EMBL" id="CAF3322376.1"/>
    </source>
</evidence>
<accession>A0A817TU99</accession>
<dbReference type="OrthoDB" id="424490at2759"/>
<evidence type="ECO:0000313" key="5">
    <source>
        <dbReference type="EMBL" id="CAF3490782.1"/>
    </source>
</evidence>
<dbReference type="Proteomes" id="UP000663869">
    <property type="component" value="Unassembled WGS sequence"/>
</dbReference>
<dbReference type="EMBL" id="CAJNYT010002398">
    <property type="protein sequence ID" value="CAF3467046.1"/>
    <property type="molecule type" value="Genomic_DNA"/>
</dbReference>
<feature type="domain" description="ISXO2-like transposase" evidence="1">
    <location>
        <begin position="143"/>
        <end position="287"/>
    </location>
</feature>
<organism evidence="2 6">
    <name type="scientific">Rotaria socialis</name>
    <dbReference type="NCBI Taxonomy" id="392032"/>
    <lineage>
        <taxon>Eukaryota</taxon>
        <taxon>Metazoa</taxon>
        <taxon>Spiralia</taxon>
        <taxon>Gnathifera</taxon>
        <taxon>Rotifera</taxon>
        <taxon>Eurotatoria</taxon>
        <taxon>Bdelloidea</taxon>
        <taxon>Philodinida</taxon>
        <taxon>Philodinidae</taxon>
        <taxon>Rotaria</taxon>
    </lineage>
</organism>